<evidence type="ECO:0000259" key="2">
    <source>
        <dbReference type="Pfam" id="PF13449"/>
    </source>
</evidence>
<keyword evidence="1" id="KW-0732">Signal</keyword>
<evidence type="ECO:0000313" key="4">
    <source>
        <dbReference type="Proteomes" id="UP000198221"/>
    </source>
</evidence>
<dbReference type="PANTHER" id="PTHR37957">
    <property type="entry name" value="BLR7070 PROTEIN"/>
    <property type="match status" value="1"/>
</dbReference>
<dbReference type="InterPro" id="IPR027372">
    <property type="entry name" value="Phytase-like_dom"/>
</dbReference>
<feature type="domain" description="Phytase-like" evidence="2">
    <location>
        <begin position="72"/>
        <end position="386"/>
    </location>
</feature>
<evidence type="ECO:0000256" key="1">
    <source>
        <dbReference type="SAM" id="SignalP"/>
    </source>
</evidence>
<accession>A0A1C5J7D7</accession>
<dbReference type="OrthoDB" id="9758957at2"/>
<feature type="signal peptide" evidence="1">
    <location>
        <begin position="1"/>
        <end position="24"/>
    </location>
</feature>
<dbReference type="SUPFAM" id="SSF63829">
    <property type="entry name" value="Calcium-dependent phosphotriesterase"/>
    <property type="match status" value="1"/>
</dbReference>
<dbReference type="Proteomes" id="UP000198221">
    <property type="component" value="Chromosome I"/>
</dbReference>
<sequence>MIRRLSTFIAAALATTVAVPSAGAYGDDNGRSQPTLLGRAVLPVETYAPGPPSGTLLPPGTVNGITFPLRSQPVEGFSAIVAGRHPGEYLAMPDNGFGAKANSKDFLIRAYYIQPDFKTAKDGSGEVDVDLAEFIQFRDPDRLIGFTIVNEGTTDRPLTGGDIDPESLQSGADGDLWVGDEFGPWLLHFDATGKLLDPPFAAPGGLQSPNNPHLRGAAATQPNSRGFEAMAISPDGRYLYPALEGATVAELGTTRRYVFEFSVREEAFTGRVWLYRTEQPGYFVSDLAALDRHHLAVVERDGGLGLNALFRKVYVVNLADIDAGGSLVKTEAVDLAAVPDPDLVSLPPVHSGDVGLGNPYRVTCESIEAIHQIAGNQLLLGCDNNFPNAGRNPGRADDSEFIVVKVPGLRGE</sequence>
<dbReference type="Pfam" id="PF13449">
    <property type="entry name" value="Phytase-like"/>
    <property type="match status" value="1"/>
</dbReference>
<gene>
    <name evidence="3" type="ORF">GA0070613_4160</name>
</gene>
<protein>
    <submittedName>
        <fullName evidence="3">Uncharacterized conserved protein</fullName>
    </submittedName>
</protein>
<proteinExistence type="predicted"/>
<name>A0A1C5J7D7_9ACTN</name>
<dbReference type="RefSeq" id="WP_157746414.1">
    <property type="nucleotide sequence ID" value="NZ_LT607754.1"/>
</dbReference>
<reference evidence="4" key="1">
    <citation type="submission" date="2016-06" db="EMBL/GenBank/DDBJ databases">
        <authorList>
            <person name="Varghese N."/>
            <person name="Submissions Spin"/>
        </authorList>
    </citation>
    <scope>NUCLEOTIDE SEQUENCE [LARGE SCALE GENOMIC DNA]</scope>
    <source>
        <strain evidence="4">DSM 43819</strain>
    </source>
</reference>
<organism evidence="3 4">
    <name type="scientific">Micromonospora inositola</name>
    <dbReference type="NCBI Taxonomy" id="47865"/>
    <lineage>
        <taxon>Bacteria</taxon>
        <taxon>Bacillati</taxon>
        <taxon>Actinomycetota</taxon>
        <taxon>Actinomycetes</taxon>
        <taxon>Micromonosporales</taxon>
        <taxon>Micromonosporaceae</taxon>
        <taxon>Micromonospora</taxon>
    </lineage>
</organism>
<dbReference type="PANTHER" id="PTHR37957:SF1">
    <property type="entry name" value="PHYTASE-LIKE DOMAIN-CONTAINING PROTEIN"/>
    <property type="match status" value="1"/>
</dbReference>
<dbReference type="AlphaFoldDB" id="A0A1C5J7D7"/>
<dbReference type="EMBL" id="LT607754">
    <property type="protein sequence ID" value="SCG66455.1"/>
    <property type="molecule type" value="Genomic_DNA"/>
</dbReference>
<keyword evidence="4" id="KW-1185">Reference proteome</keyword>
<evidence type="ECO:0000313" key="3">
    <source>
        <dbReference type="EMBL" id="SCG66455.1"/>
    </source>
</evidence>
<feature type="chain" id="PRO_5008719496" evidence="1">
    <location>
        <begin position="25"/>
        <end position="412"/>
    </location>
</feature>